<dbReference type="AlphaFoldDB" id="A0A4Y9SHZ6"/>
<keyword evidence="3" id="KW-1185">Reference proteome</keyword>
<feature type="transmembrane region" description="Helical" evidence="1">
    <location>
        <begin position="62"/>
        <end position="85"/>
    </location>
</feature>
<accession>A0A4Y9SHZ6</accession>
<evidence type="ECO:0008006" key="4">
    <source>
        <dbReference type="Google" id="ProtNLM"/>
    </source>
</evidence>
<sequence>MAKSEAAWREALAKSETGWREALAQFEAGTHASLAALAKADADLRESITHTHTLIAELETRLIKWFVATAVTLAGLSGSLAFLAAKFIH</sequence>
<keyword evidence="1" id="KW-0812">Transmembrane</keyword>
<organism evidence="2 3">
    <name type="scientific">Duganella callida</name>
    <dbReference type="NCBI Taxonomy" id="2561932"/>
    <lineage>
        <taxon>Bacteria</taxon>
        <taxon>Pseudomonadati</taxon>
        <taxon>Pseudomonadota</taxon>
        <taxon>Betaproteobacteria</taxon>
        <taxon>Burkholderiales</taxon>
        <taxon>Oxalobacteraceae</taxon>
        <taxon>Telluria group</taxon>
        <taxon>Duganella</taxon>
    </lineage>
</organism>
<evidence type="ECO:0000256" key="1">
    <source>
        <dbReference type="SAM" id="Phobius"/>
    </source>
</evidence>
<evidence type="ECO:0000313" key="2">
    <source>
        <dbReference type="EMBL" id="TFW24865.1"/>
    </source>
</evidence>
<keyword evidence="1" id="KW-1133">Transmembrane helix</keyword>
<gene>
    <name evidence="2" type="ORF">E4L98_10005</name>
</gene>
<dbReference type="OrthoDB" id="6520248at2"/>
<comment type="caution">
    <text evidence="2">The sequence shown here is derived from an EMBL/GenBank/DDBJ whole genome shotgun (WGS) entry which is preliminary data.</text>
</comment>
<keyword evidence="1" id="KW-0472">Membrane</keyword>
<dbReference type="EMBL" id="SPVG01000093">
    <property type="protein sequence ID" value="TFW24865.1"/>
    <property type="molecule type" value="Genomic_DNA"/>
</dbReference>
<dbReference type="Proteomes" id="UP000297729">
    <property type="component" value="Unassembled WGS sequence"/>
</dbReference>
<evidence type="ECO:0000313" key="3">
    <source>
        <dbReference type="Proteomes" id="UP000297729"/>
    </source>
</evidence>
<proteinExistence type="predicted"/>
<name>A0A4Y9SHZ6_9BURK</name>
<protein>
    <recommendedName>
        <fullName evidence="4">DUF1640 domain-containing protein</fullName>
    </recommendedName>
</protein>
<reference evidence="2 3" key="1">
    <citation type="submission" date="2019-03" db="EMBL/GenBank/DDBJ databases">
        <title>Draft Genome Sequence of Duganella callidus sp. nov., a Novel Duganella Species Isolated from Cultivated Soil.</title>
        <authorList>
            <person name="Raths R."/>
            <person name="Peta V."/>
            <person name="Bucking H."/>
        </authorList>
    </citation>
    <scope>NUCLEOTIDE SEQUENCE [LARGE SCALE GENOMIC DNA]</scope>
    <source>
        <strain evidence="2 3">DN04</strain>
    </source>
</reference>